<dbReference type="InterPro" id="IPR044878">
    <property type="entry name" value="UbiA_sf"/>
</dbReference>
<keyword evidence="5 9" id="KW-1133">Transmembrane helix</keyword>
<comment type="miscellaneous">
    <text evidence="9">Carbon 2 of the heme B porphyrin ring is defined according to the Fischer nomenclature.</text>
</comment>
<keyword evidence="11" id="KW-1185">Reference proteome</keyword>
<comment type="function">
    <text evidence="9">Converts heme B (protoheme IX) to heme O by substitution of the vinyl group on carbon 2 of heme B porphyrin ring with a hydroxyethyl farnesyl side group.</text>
</comment>
<evidence type="ECO:0000256" key="5">
    <source>
        <dbReference type="ARBA" id="ARBA00022989"/>
    </source>
</evidence>
<evidence type="ECO:0000256" key="6">
    <source>
        <dbReference type="ARBA" id="ARBA00023133"/>
    </source>
</evidence>
<comment type="subcellular location">
    <subcellularLocation>
        <location evidence="9">Cell membrane</location>
        <topology evidence="9">Multi-pass membrane protein</topology>
    </subcellularLocation>
    <subcellularLocation>
        <location evidence="1">Membrane</location>
        <topology evidence="1">Multi-pass membrane protein</topology>
    </subcellularLocation>
</comment>
<comment type="pathway">
    <text evidence="9">Porphyrin-containing compound metabolism; heme O biosynthesis; heme O from protoheme: step 1/1.</text>
</comment>
<dbReference type="InterPro" id="IPR006369">
    <property type="entry name" value="Protohaem_IX_farnesylTrfase"/>
</dbReference>
<comment type="similarity">
    <text evidence="9">Belongs to the UbiA prenyltransferase family. Protoheme IX farnesyltransferase subfamily.</text>
</comment>
<dbReference type="EC" id="2.5.1.141" evidence="9"/>
<dbReference type="PANTHER" id="PTHR43448:SF2">
    <property type="entry name" value="PROTOHEME IX FARNESYLTRANSFERASE, MITOCHONDRIAL"/>
    <property type="match status" value="1"/>
</dbReference>
<feature type="transmembrane region" description="Helical" evidence="9">
    <location>
        <begin position="132"/>
        <end position="152"/>
    </location>
</feature>
<name>A0A178MA16_9PROT</name>
<dbReference type="OrthoDB" id="9814417at2"/>
<evidence type="ECO:0000256" key="4">
    <source>
        <dbReference type="ARBA" id="ARBA00022692"/>
    </source>
</evidence>
<keyword evidence="7 9" id="KW-0472">Membrane</keyword>
<gene>
    <name evidence="9" type="primary">ctaB</name>
    <name evidence="10" type="ORF">A6A04_06815</name>
</gene>
<dbReference type="RefSeq" id="WP_082915030.1">
    <property type="nucleotide sequence ID" value="NZ_LWQT01000098.1"/>
</dbReference>
<dbReference type="GO" id="GO:0048034">
    <property type="term" value="P:heme O biosynthetic process"/>
    <property type="evidence" value="ECO:0007669"/>
    <property type="project" value="UniProtKB-UniRule"/>
</dbReference>
<feature type="transmembrane region" description="Helical" evidence="9">
    <location>
        <begin position="103"/>
        <end position="125"/>
    </location>
</feature>
<dbReference type="UniPathway" id="UPA00834">
    <property type="reaction ID" value="UER00712"/>
</dbReference>
<feature type="transmembrane region" description="Helical" evidence="9">
    <location>
        <begin position="12"/>
        <end position="29"/>
    </location>
</feature>
<sequence>MTFKQFIELLKPRIALMIALTAVTGYGAVVDKVDLGALLLLTLAMVLGSAASAVFNHVWDRDIDRLMRRTSKRPMATGAGTPALGFALAAILMVAGLTVAHSAFNWVVALHLFLGGFVYVAVYTVWLKRRHWTNIILGGAAGSFAILAGAAVVNQTDWLLPMVLALVLFLWTPSHFWALAILLKEDYRQAGVPMLPVVVGDQRTAWWILANSLALVGSSLLPWSLGLLGPVYGFTAAATGLVLLGFNIRLVMTPTRFWAGWNFAASMPYLLVLFIGVFLDKHW</sequence>
<dbReference type="GO" id="GO:0008495">
    <property type="term" value="F:protoheme IX farnesyltransferase activity"/>
    <property type="evidence" value="ECO:0007669"/>
    <property type="project" value="UniProtKB-UniRule"/>
</dbReference>
<evidence type="ECO:0000256" key="8">
    <source>
        <dbReference type="ARBA" id="ARBA00047690"/>
    </source>
</evidence>
<keyword evidence="2 9" id="KW-1003">Cell membrane</keyword>
<accession>A0A178MA16</accession>
<evidence type="ECO:0000256" key="3">
    <source>
        <dbReference type="ARBA" id="ARBA00022679"/>
    </source>
</evidence>
<comment type="catalytic activity">
    <reaction evidence="8 9">
        <text>heme b + (2E,6E)-farnesyl diphosphate + H2O = Fe(II)-heme o + diphosphate</text>
        <dbReference type="Rhea" id="RHEA:28070"/>
        <dbReference type="ChEBI" id="CHEBI:15377"/>
        <dbReference type="ChEBI" id="CHEBI:33019"/>
        <dbReference type="ChEBI" id="CHEBI:60344"/>
        <dbReference type="ChEBI" id="CHEBI:60530"/>
        <dbReference type="ChEBI" id="CHEBI:175763"/>
        <dbReference type="EC" id="2.5.1.141"/>
    </reaction>
</comment>
<keyword evidence="6 9" id="KW-0350">Heme biosynthesis</keyword>
<feature type="transmembrane region" description="Helical" evidence="9">
    <location>
        <begin position="35"/>
        <end position="55"/>
    </location>
</feature>
<dbReference type="CDD" id="cd13957">
    <property type="entry name" value="PT_UbiA_Cox10"/>
    <property type="match status" value="1"/>
</dbReference>
<feature type="transmembrane region" description="Helical" evidence="9">
    <location>
        <begin position="76"/>
        <end position="97"/>
    </location>
</feature>
<evidence type="ECO:0000313" key="11">
    <source>
        <dbReference type="Proteomes" id="UP000078428"/>
    </source>
</evidence>
<dbReference type="PANTHER" id="PTHR43448">
    <property type="entry name" value="PROTOHEME IX FARNESYLTRANSFERASE, MITOCHONDRIAL"/>
    <property type="match status" value="1"/>
</dbReference>
<dbReference type="Gene3D" id="1.10.357.140">
    <property type="entry name" value="UbiA prenyltransferase"/>
    <property type="match status" value="1"/>
</dbReference>
<dbReference type="PROSITE" id="PS00943">
    <property type="entry name" value="UBIA"/>
    <property type="match status" value="1"/>
</dbReference>
<keyword evidence="4 9" id="KW-0812">Transmembrane</keyword>
<dbReference type="HAMAP" id="MF_00154">
    <property type="entry name" value="CyoE_CtaB"/>
    <property type="match status" value="1"/>
</dbReference>
<dbReference type="EMBL" id="LWQT01000098">
    <property type="protein sequence ID" value="OAN45602.1"/>
    <property type="molecule type" value="Genomic_DNA"/>
</dbReference>
<protein>
    <recommendedName>
        <fullName evidence="9">Protoheme IX farnesyltransferase</fullName>
        <ecNumber evidence="9">2.5.1.141</ecNumber>
    </recommendedName>
    <alternativeName>
        <fullName evidence="9">Heme B farnesyltransferase</fullName>
    </alternativeName>
    <alternativeName>
        <fullName evidence="9">Heme O synthase</fullName>
    </alternativeName>
</protein>
<dbReference type="Pfam" id="PF01040">
    <property type="entry name" value="UbiA"/>
    <property type="match status" value="1"/>
</dbReference>
<dbReference type="STRING" id="1285242.A6A04_06815"/>
<organism evidence="10 11">
    <name type="scientific">Paramagnetospirillum marisnigri</name>
    <dbReference type="NCBI Taxonomy" id="1285242"/>
    <lineage>
        <taxon>Bacteria</taxon>
        <taxon>Pseudomonadati</taxon>
        <taxon>Pseudomonadota</taxon>
        <taxon>Alphaproteobacteria</taxon>
        <taxon>Rhodospirillales</taxon>
        <taxon>Magnetospirillaceae</taxon>
        <taxon>Paramagnetospirillum</taxon>
    </lineage>
</organism>
<comment type="caution">
    <text evidence="10">The sequence shown here is derived from an EMBL/GenBank/DDBJ whole genome shotgun (WGS) entry which is preliminary data.</text>
</comment>
<keyword evidence="3 9" id="KW-0808">Transferase</keyword>
<evidence type="ECO:0000313" key="10">
    <source>
        <dbReference type="EMBL" id="OAN45602.1"/>
    </source>
</evidence>
<dbReference type="InterPro" id="IPR000537">
    <property type="entry name" value="UbiA_prenyltransferase"/>
</dbReference>
<dbReference type="InterPro" id="IPR030470">
    <property type="entry name" value="UbiA_prenylTrfase_CS"/>
</dbReference>
<reference evidence="10 11" key="1">
    <citation type="submission" date="2016-04" db="EMBL/GenBank/DDBJ databases">
        <title>Draft genome sequence of freshwater magnetotactic bacteria Magnetospirillum marisnigri SP-1 and Magnetospirillum moscoviense BB-1.</title>
        <authorList>
            <person name="Koziaeva V."/>
            <person name="Dziuba M.V."/>
            <person name="Ivanov T.M."/>
            <person name="Kuznetsov B."/>
            <person name="Grouzdev D.S."/>
        </authorList>
    </citation>
    <scope>NUCLEOTIDE SEQUENCE [LARGE SCALE GENOMIC DNA]</scope>
    <source>
        <strain evidence="10 11">SP-1</strain>
    </source>
</reference>
<feature type="transmembrane region" description="Helical" evidence="9">
    <location>
        <begin position="158"/>
        <end position="183"/>
    </location>
</feature>
<proteinExistence type="inferred from homology"/>
<feature type="transmembrane region" description="Helical" evidence="9">
    <location>
        <begin position="231"/>
        <end position="252"/>
    </location>
</feature>
<dbReference type="AlphaFoldDB" id="A0A178MA16"/>
<dbReference type="Proteomes" id="UP000078428">
    <property type="component" value="Unassembled WGS sequence"/>
</dbReference>
<evidence type="ECO:0000256" key="2">
    <source>
        <dbReference type="ARBA" id="ARBA00022475"/>
    </source>
</evidence>
<dbReference type="NCBIfam" id="TIGR01473">
    <property type="entry name" value="cyoE_ctaB"/>
    <property type="match status" value="1"/>
</dbReference>
<evidence type="ECO:0000256" key="7">
    <source>
        <dbReference type="ARBA" id="ARBA00023136"/>
    </source>
</evidence>
<feature type="transmembrane region" description="Helical" evidence="9">
    <location>
        <begin position="259"/>
        <end position="279"/>
    </location>
</feature>
<dbReference type="GO" id="GO:0005886">
    <property type="term" value="C:plasma membrane"/>
    <property type="evidence" value="ECO:0007669"/>
    <property type="project" value="UniProtKB-SubCell"/>
</dbReference>
<evidence type="ECO:0000256" key="9">
    <source>
        <dbReference type="HAMAP-Rule" id="MF_00154"/>
    </source>
</evidence>
<evidence type="ECO:0000256" key="1">
    <source>
        <dbReference type="ARBA" id="ARBA00004141"/>
    </source>
</evidence>
<feature type="transmembrane region" description="Helical" evidence="9">
    <location>
        <begin position="204"/>
        <end position="225"/>
    </location>
</feature>